<dbReference type="GO" id="GO:0045505">
    <property type="term" value="F:dynein intermediate chain binding"/>
    <property type="evidence" value="ECO:0007669"/>
    <property type="project" value="InterPro"/>
</dbReference>
<keyword evidence="4" id="KW-1185">Reference proteome</keyword>
<evidence type="ECO:0000259" key="1">
    <source>
        <dbReference type="Pfam" id="PF18198"/>
    </source>
</evidence>
<dbReference type="InterPro" id="IPR042219">
    <property type="entry name" value="AAA_lid_11_sf"/>
</dbReference>
<dbReference type="EMBL" id="JAIQCJ010001648">
    <property type="protein sequence ID" value="KAJ8788068.1"/>
    <property type="molecule type" value="Genomic_DNA"/>
</dbReference>
<gene>
    <name evidence="3" type="ORF">J1605_022629</name>
</gene>
<proteinExistence type="predicted"/>
<organism evidence="3 4">
    <name type="scientific">Eschrichtius robustus</name>
    <name type="common">California gray whale</name>
    <name type="synonym">Eschrichtius gibbosus</name>
    <dbReference type="NCBI Taxonomy" id="9764"/>
    <lineage>
        <taxon>Eukaryota</taxon>
        <taxon>Metazoa</taxon>
        <taxon>Chordata</taxon>
        <taxon>Craniata</taxon>
        <taxon>Vertebrata</taxon>
        <taxon>Euteleostomi</taxon>
        <taxon>Mammalia</taxon>
        <taxon>Eutheria</taxon>
        <taxon>Laurasiatheria</taxon>
        <taxon>Artiodactyla</taxon>
        <taxon>Whippomorpha</taxon>
        <taxon>Cetacea</taxon>
        <taxon>Mysticeti</taxon>
        <taxon>Eschrichtiidae</taxon>
        <taxon>Eschrichtius</taxon>
    </lineage>
</organism>
<name>A0AB34H9U2_ESCRO</name>
<dbReference type="PANTHER" id="PTHR22878:SF70">
    <property type="entry name" value="DYNEIN HEAVY CHAIN 2, AXONEMAL"/>
    <property type="match status" value="1"/>
</dbReference>
<accession>A0AB34H9U2</accession>
<evidence type="ECO:0000313" key="4">
    <source>
        <dbReference type="Proteomes" id="UP001159641"/>
    </source>
</evidence>
<dbReference type="InterPro" id="IPR026983">
    <property type="entry name" value="DHC"/>
</dbReference>
<reference evidence="3 4" key="1">
    <citation type="submission" date="2022-11" db="EMBL/GenBank/DDBJ databases">
        <title>Whole genome sequence of Eschrichtius robustus ER-17-0199.</title>
        <authorList>
            <person name="Bruniche-Olsen A."/>
            <person name="Black A.N."/>
            <person name="Fields C.J."/>
            <person name="Walden K."/>
            <person name="Dewoody J.A."/>
        </authorList>
    </citation>
    <scope>NUCLEOTIDE SEQUENCE [LARGE SCALE GENOMIC DNA]</scope>
    <source>
        <strain evidence="3">ER-17-0199</strain>
        <tissue evidence="3">Blubber</tissue>
    </source>
</reference>
<dbReference type="Pfam" id="PF18198">
    <property type="entry name" value="AAA_lid_11"/>
    <property type="match status" value="1"/>
</dbReference>
<dbReference type="InterPro" id="IPR041658">
    <property type="entry name" value="AAA_lid_11"/>
</dbReference>
<dbReference type="Pfam" id="PF18199">
    <property type="entry name" value="Dynein_C"/>
    <property type="match status" value="1"/>
</dbReference>
<feature type="domain" description="Dynein heavy chain AAA lid" evidence="1">
    <location>
        <begin position="2"/>
        <end position="105"/>
    </location>
</feature>
<dbReference type="AlphaFoldDB" id="A0AB34H9U2"/>
<feature type="domain" description="Dynein heavy chain C-terminal" evidence="2">
    <location>
        <begin position="168"/>
        <end position="216"/>
    </location>
</feature>
<dbReference type="Gene3D" id="1.10.8.720">
    <property type="entry name" value="Region D6 of dynein motor"/>
    <property type="match status" value="1"/>
</dbReference>
<evidence type="ECO:0000313" key="3">
    <source>
        <dbReference type="EMBL" id="KAJ8788068.1"/>
    </source>
</evidence>
<dbReference type="GO" id="GO:0007018">
    <property type="term" value="P:microtubule-based movement"/>
    <property type="evidence" value="ECO:0007669"/>
    <property type="project" value="InterPro"/>
</dbReference>
<protein>
    <submittedName>
        <fullName evidence="3">Uncharacterized protein</fullName>
    </submittedName>
</protein>
<sequence>MFQLFINEYDTIPFEAISYLTGECNYGGRVTDDWDRRLLLTMLADFYNPHIIENSHYKFSPSGNYFAPPKGTYNEYIEFIKVTDITENRKLPFTQHPEIFGLHENVDISKDLQQTKILFESLLLTQGGSKQTGSSGSADQILLEMTKDILNKVIRFESFKFCFIQVNVKDWYNSGKPCVFWLSGFFFTQAFLTGAMQNYARKYTIPIDLLGYEFEVQ</sequence>
<comment type="caution">
    <text evidence="3">The sequence shown here is derived from an EMBL/GenBank/DDBJ whole genome shotgun (WGS) entry which is preliminary data.</text>
</comment>
<dbReference type="PANTHER" id="PTHR22878">
    <property type="entry name" value="DYNEIN HEAVY CHAIN 6, AXONEMAL-LIKE-RELATED"/>
    <property type="match status" value="1"/>
</dbReference>
<evidence type="ECO:0000259" key="2">
    <source>
        <dbReference type="Pfam" id="PF18199"/>
    </source>
</evidence>
<dbReference type="GO" id="GO:0030286">
    <property type="term" value="C:dynein complex"/>
    <property type="evidence" value="ECO:0007669"/>
    <property type="project" value="InterPro"/>
</dbReference>
<dbReference type="Proteomes" id="UP001159641">
    <property type="component" value="Unassembled WGS sequence"/>
</dbReference>
<dbReference type="GO" id="GO:0051959">
    <property type="term" value="F:dynein light intermediate chain binding"/>
    <property type="evidence" value="ECO:0007669"/>
    <property type="project" value="InterPro"/>
</dbReference>
<dbReference type="InterPro" id="IPR041228">
    <property type="entry name" value="Dynein_C"/>
</dbReference>